<evidence type="ECO:0000313" key="1">
    <source>
        <dbReference type="EMBL" id="MED1201697.1"/>
    </source>
</evidence>
<reference evidence="1 2" key="1">
    <citation type="submission" date="2023-03" db="EMBL/GenBank/DDBJ databases">
        <title>Bacillus Genome Sequencing.</title>
        <authorList>
            <person name="Dunlap C."/>
        </authorList>
    </citation>
    <scope>NUCLEOTIDE SEQUENCE [LARGE SCALE GENOMIC DNA]</scope>
    <source>
        <strain evidence="1 2">B-23453</strain>
    </source>
</reference>
<evidence type="ECO:0000313" key="2">
    <source>
        <dbReference type="Proteomes" id="UP001341444"/>
    </source>
</evidence>
<evidence type="ECO:0008006" key="3">
    <source>
        <dbReference type="Google" id="ProtNLM"/>
    </source>
</evidence>
<accession>A0ABU6MBD9</accession>
<dbReference type="Proteomes" id="UP001341444">
    <property type="component" value="Unassembled WGS sequence"/>
</dbReference>
<proteinExistence type="predicted"/>
<keyword evidence="2" id="KW-1185">Reference proteome</keyword>
<comment type="caution">
    <text evidence="1">The sequence shown here is derived from an EMBL/GenBank/DDBJ whole genome shotgun (WGS) entry which is preliminary data.</text>
</comment>
<dbReference type="EMBL" id="JARMAB010000002">
    <property type="protein sequence ID" value="MED1201697.1"/>
    <property type="molecule type" value="Genomic_DNA"/>
</dbReference>
<gene>
    <name evidence="1" type="ORF">P4T90_01180</name>
</gene>
<name>A0ABU6MBD9_9BACI</name>
<dbReference type="RefSeq" id="WP_066263559.1">
    <property type="nucleotide sequence ID" value="NZ_JARMAB010000002.1"/>
</dbReference>
<organism evidence="1 2">
    <name type="scientific">Heyndrickxia acidicola</name>
    <dbReference type="NCBI Taxonomy" id="209389"/>
    <lineage>
        <taxon>Bacteria</taxon>
        <taxon>Bacillati</taxon>
        <taxon>Bacillota</taxon>
        <taxon>Bacilli</taxon>
        <taxon>Bacillales</taxon>
        <taxon>Bacillaceae</taxon>
        <taxon>Heyndrickxia</taxon>
    </lineage>
</organism>
<sequence length="125" mass="14489">MEWTLAILFAVSALLLIVSMARTRKAAKAEQKEIDMVHMSVMTDINEMRESLRNMELDLEVISREAGVQLSTNDRIFIRDVLDLYKRKYSIENIAAQKQVSENDIRQVIARYETKEERGKVANEI</sequence>
<protein>
    <recommendedName>
        <fullName evidence="3">DUF2802 domain-containing protein</fullName>
    </recommendedName>
</protein>